<evidence type="ECO:0000256" key="3">
    <source>
        <dbReference type="ARBA" id="ARBA00022741"/>
    </source>
</evidence>
<dbReference type="NCBIfam" id="TIGR00042">
    <property type="entry name" value="RdgB/HAM1 family non-canonical purine NTP pyrophosphatase"/>
    <property type="match status" value="1"/>
</dbReference>
<dbReference type="InterPro" id="IPR002637">
    <property type="entry name" value="RdgB/HAM1"/>
</dbReference>
<dbReference type="InterPro" id="IPR029001">
    <property type="entry name" value="ITPase-like_fam"/>
</dbReference>
<dbReference type="PANTHER" id="PTHR11067:SF9">
    <property type="entry name" value="INOSINE TRIPHOSPHATE PYROPHOSPHATASE"/>
    <property type="match status" value="1"/>
</dbReference>
<keyword evidence="3 7" id="KW-0547">Nucleotide-binding</keyword>
<dbReference type="EMBL" id="JAYJLD010000002">
    <property type="protein sequence ID" value="MEB3100414.1"/>
    <property type="molecule type" value="Genomic_DNA"/>
</dbReference>
<comment type="catalytic activity">
    <reaction evidence="7">
        <text>XTP + H2O = XMP + diphosphate + H(+)</text>
        <dbReference type="Rhea" id="RHEA:28610"/>
        <dbReference type="ChEBI" id="CHEBI:15377"/>
        <dbReference type="ChEBI" id="CHEBI:15378"/>
        <dbReference type="ChEBI" id="CHEBI:33019"/>
        <dbReference type="ChEBI" id="CHEBI:57464"/>
        <dbReference type="ChEBI" id="CHEBI:61314"/>
        <dbReference type="EC" id="3.6.1.66"/>
    </reaction>
</comment>
<feature type="binding site" evidence="7">
    <location>
        <position position="74"/>
    </location>
    <ligand>
        <name>Mg(2+)</name>
        <dbReference type="ChEBI" id="CHEBI:18420"/>
    </ligand>
</feature>
<evidence type="ECO:0000256" key="4">
    <source>
        <dbReference type="ARBA" id="ARBA00022801"/>
    </source>
</evidence>
<evidence type="ECO:0000256" key="8">
    <source>
        <dbReference type="RuleBase" id="RU003781"/>
    </source>
</evidence>
<keyword evidence="4 7" id="KW-0378">Hydrolase</keyword>
<keyword evidence="10" id="KW-1185">Reference proteome</keyword>
<feature type="binding site" evidence="7">
    <location>
        <begin position="12"/>
        <end position="17"/>
    </location>
    <ligand>
        <name>substrate</name>
    </ligand>
</feature>
<protein>
    <recommendedName>
        <fullName evidence="7">dITP/XTP pyrophosphatase</fullName>
        <ecNumber evidence="7">3.6.1.66</ecNumber>
    </recommendedName>
    <alternativeName>
        <fullName evidence="7">Non-canonical purine NTP pyrophosphatase</fullName>
    </alternativeName>
    <alternativeName>
        <fullName evidence="7">Non-standard purine NTP pyrophosphatase</fullName>
    </alternativeName>
    <alternativeName>
        <fullName evidence="7">Nucleoside-triphosphate diphosphatase</fullName>
    </alternativeName>
    <alternativeName>
        <fullName evidence="7">Nucleoside-triphosphate pyrophosphatase</fullName>
        <shortName evidence="7">NTPase</shortName>
    </alternativeName>
</protein>
<dbReference type="EC" id="3.6.1.66" evidence="7"/>
<dbReference type="HAMAP" id="MF_01405">
    <property type="entry name" value="Non_canon_purine_NTPase"/>
    <property type="match status" value="1"/>
</dbReference>
<feature type="binding site" evidence="7">
    <location>
        <begin position="195"/>
        <end position="196"/>
    </location>
    <ligand>
        <name>substrate</name>
    </ligand>
</feature>
<comment type="caution">
    <text evidence="9">The sequence shown here is derived from an EMBL/GenBank/DDBJ whole genome shotgun (WGS) entry which is preliminary data.</text>
</comment>
<gene>
    <name evidence="9" type="ORF">VF724_01920</name>
</gene>
<keyword evidence="2 7" id="KW-0479">Metal-binding</keyword>
<dbReference type="GO" id="GO:0036220">
    <property type="term" value="F:ITP diphosphatase activity"/>
    <property type="evidence" value="ECO:0007669"/>
    <property type="project" value="UniProtKB-EC"/>
</dbReference>
<comment type="similarity">
    <text evidence="1 7 8">Belongs to the HAM1 NTPase family.</text>
</comment>
<keyword evidence="6 7" id="KW-0546">Nucleotide metabolism</keyword>
<feature type="binding site" evidence="7">
    <location>
        <begin position="167"/>
        <end position="170"/>
    </location>
    <ligand>
        <name>substrate</name>
    </ligand>
</feature>
<accession>A0ABU5ZD37</accession>
<dbReference type="InterPro" id="IPR020922">
    <property type="entry name" value="dITP/XTP_pyrophosphatase"/>
</dbReference>
<evidence type="ECO:0000256" key="2">
    <source>
        <dbReference type="ARBA" id="ARBA00022723"/>
    </source>
</evidence>
<proteinExistence type="inferred from homology"/>
<evidence type="ECO:0000256" key="6">
    <source>
        <dbReference type="ARBA" id="ARBA00023080"/>
    </source>
</evidence>
<organism evidence="9 10">
    <name type="scientific">Ferviditalea candida</name>
    <dbReference type="NCBI Taxonomy" id="3108399"/>
    <lineage>
        <taxon>Bacteria</taxon>
        <taxon>Bacillati</taxon>
        <taxon>Bacillota</taxon>
        <taxon>Bacilli</taxon>
        <taxon>Bacillales</taxon>
        <taxon>Paenibacillaceae</taxon>
        <taxon>Ferviditalea</taxon>
    </lineage>
</organism>
<dbReference type="Gene3D" id="3.90.950.10">
    <property type="match status" value="1"/>
</dbReference>
<dbReference type="CDD" id="cd00515">
    <property type="entry name" value="HAM1"/>
    <property type="match status" value="1"/>
</dbReference>
<evidence type="ECO:0000313" key="10">
    <source>
        <dbReference type="Proteomes" id="UP001310386"/>
    </source>
</evidence>
<evidence type="ECO:0000256" key="1">
    <source>
        <dbReference type="ARBA" id="ARBA00008023"/>
    </source>
</evidence>
<evidence type="ECO:0000313" key="9">
    <source>
        <dbReference type="EMBL" id="MEB3100414.1"/>
    </source>
</evidence>
<dbReference type="SUPFAM" id="SSF52972">
    <property type="entry name" value="ITPase-like"/>
    <property type="match status" value="1"/>
</dbReference>
<evidence type="ECO:0000256" key="7">
    <source>
        <dbReference type="HAMAP-Rule" id="MF_01405"/>
    </source>
</evidence>
<keyword evidence="5 7" id="KW-0460">Magnesium</keyword>
<dbReference type="Proteomes" id="UP001310386">
    <property type="component" value="Unassembled WGS sequence"/>
</dbReference>
<dbReference type="RefSeq" id="WP_371752526.1">
    <property type="nucleotide sequence ID" value="NZ_JAYJLD010000002.1"/>
</dbReference>
<comment type="caution">
    <text evidence="7">Lacks conserved residue(s) required for the propagation of feature annotation.</text>
</comment>
<name>A0ABU5ZD37_9BACL</name>
<comment type="cofactor">
    <cofactor evidence="7">
        <name>Mg(2+)</name>
        <dbReference type="ChEBI" id="CHEBI:18420"/>
    </cofactor>
    <text evidence="7">Binds 1 Mg(2+) ion per subunit.</text>
</comment>
<feature type="binding site" evidence="7">
    <location>
        <position position="75"/>
    </location>
    <ligand>
        <name>substrate</name>
    </ligand>
</feature>
<reference evidence="9" key="1">
    <citation type="submission" date="2023-12" db="EMBL/GenBank/DDBJ databases">
        <title>Fervidustalea candida gen. nov., sp. nov., a novel member of the family Paenibacillaceae isolated from a geothermal area.</title>
        <authorList>
            <person name="Li W.-J."/>
            <person name="Jiao J.-Y."/>
            <person name="Chen Y."/>
        </authorList>
    </citation>
    <scope>NUCLEOTIDE SEQUENCE</scope>
    <source>
        <strain evidence="9">SYSU GA230002</strain>
    </source>
</reference>
<dbReference type="NCBIfam" id="NF011397">
    <property type="entry name" value="PRK14822.1"/>
    <property type="match status" value="1"/>
</dbReference>
<comment type="catalytic activity">
    <reaction evidence="7">
        <text>dITP + H2O = dIMP + diphosphate + H(+)</text>
        <dbReference type="Rhea" id="RHEA:28342"/>
        <dbReference type="ChEBI" id="CHEBI:15377"/>
        <dbReference type="ChEBI" id="CHEBI:15378"/>
        <dbReference type="ChEBI" id="CHEBI:33019"/>
        <dbReference type="ChEBI" id="CHEBI:61194"/>
        <dbReference type="ChEBI" id="CHEBI:61382"/>
        <dbReference type="EC" id="3.6.1.66"/>
    </reaction>
</comment>
<feature type="binding site" evidence="7">
    <location>
        <position position="190"/>
    </location>
    <ligand>
        <name>substrate</name>
    </ligand>
</feature>
<feature type="active site" description="Proton acceptor" evidence="7">
    <location>
        <position position="74"/>
    </location>
</feature>
<comment type="catalytic activity">
    <reaction evidence="7">
        <text>ITP + H2O = IMP + diphosphate + H(+)</text>
        <dbReference type="Rhea" id="RHEA:29399"/>
        <dbReference type="ChEBI" id="CHEBI:15377"/>
        <dbReference type="ChEBI" id="CHEBI:15378"/>
        <dbReference type="ChEBI" id="CHEBI:33019"/>
        <dbReference type="ChEBI" id="CHEBI:58053"/>
        <dbReference type="ChEBI" id="CHEBI:61402"/>
        <dbReference type="EC" id="3.6.1.66"/>
    </reaction>
</comment>
<comment type="subunit">
    <text evidence="7">Homodimer.</text>
</comment>
<comment type="function">
    <text evidence="7">Pyrophosphatase that catalyzes the hydrolysis of nucleoside triphosphates to their monophosphate derivatives, with a high preference for the non-canonical purine nucleotides XTP (xanthosine triphosphate), dITP (deoxyinosine triphosphate) and ITP. Seems to function as a house-cleaning enzyme that removes non-canonical purine nucleotides from the nucleotide pool, thus preventing their incorporation into DNA/RNA and avoiding chromosomal lesions.</text>
</comment>
<dbReference type="Pfam" id="PF01725">
    <property type="entry name" value="Ham1p_like"/>
    <property type="match status" value="1"/>
</dbReference>
<dbReference type="PANTHER" id="PTHR11067">
    <property type="entry name" value="INOSINE TRIPHOSPHATE PYROPHOSPHATASE/HAM1 PROTEIN"/>
    <property type="match status" value="1"/>
</dbReference>
<sequence length="209" mass="23366">MRLIRDTLVIATRNKGKVKEFAELFEEFGINVRSLNDFENVPEIVEDGATFAENALKKATAVASVLHLPVLADDSGLTVDLLDGKPGVFSARFAGEKATDQMNNEKLIAELRKQTERRGLRNSAPYLSPAQFVCVLALYNPERNEAMQAEGRCEGFIVEKPRGSLGFGYDPLFYLPEVGKTMAELDTHEKNRISHRARALRKLLDKLRS</sequence>
<evidence type="ECO:0000256" key="5">
    <source>
        <dbReference type="ARBA" id="ARBA00022842"/>
    </source>
</evidence>